<sequence length="1161" mass="131797">MKKNKIALSVVTTLSLGIIGVSSLVSFYKESSLSKYFYNENNNKVDNTESSNSDANENINKNNVEPTPFDFVTALPLVSQSTGPIVIRKSTIYSLDWFGSQRWKLDLNTAKFNGQSVLPEGLSNSNHIYWRDSVVINYALDSNTNTLWVLTNATDPNNGKPTTQNLVSINSVNGQVKGFYALNNNVENWYCAQYSISVLQNGNVLIYNDGANRWYRYQIFDTKTMKPMQVKENISSKSLEDDLLKFNKDNDIGEVNVRTNFIFSIGENKNIMIMTNLGGNQSDTGNRNSVWFAFVDDEMNRIITDPNNPLYNPVLISERTKINAETNMKNGELFPKLIYTLADGRILFCIYDKLFVFFPNEMKGQKELKYKIFNIGLDDGNGKYYPVESWTTDTDNNVYVKYANSGNINKFSFTGTTYSDTQIQMSTYFNLSGIAQNTVANQKIYEHAKDFVLYNVYGYTGQIMLLNPYRVTDLTKIPENFDDQQTPNKDYGLAVAIVNNKNSIGGGDLKGLLNTDNAFLKSSDFEIPEDILKNKLPSEISRNDIKITENGFFTINNSTDDKGNLLYPQFIKEMDDEKTKEKNLKITVNIDQIPWFVDNGIMPNDIAPLTLTKEFSTSQSIKDRVSWKNVNLDYDFKNTLPTKVTLDDVKRFDPFSINLTSQITTIKGDNYPKKEYSIKNADDTTGKITISTEYWYLPIGVEVNEENILKTTFTQEYTIFKKDDKKDFIFVGNDNSNTSENINTIPQLKELSQSNLLPSSITANDLNGILRFINTDSSAGYPISKMKFNIEPNDDLGSLKITGTLPSDYYGDGEKTFTKTYTGLNKKSDYKFIFNDQPTGFIKKNFRPSEVKEQDIYNSFVTYSGYNSSDLSLNLNPNNETGELNVEFILDGKYPDSIANGVNGFIKKDNYFVFSKTISGFKTNKEYETEYQVNFISDDDKSLDEIKKYTPNQIKQSINSQNSNSSVNENPKLTINGQQITSEKDLVISVIKSLGTNLPKKEDLKNNNNFLYNIYYNDPNGEITVKLTFKNITGVSGDLVFIQRFTGFAKGNQVTTDDILSFKTQTKLMSDNPTFKTTLPSDLAKLLNGNEEKRVEEIKKYISYFSGDYSTAINANKFKLEITSDDIYGYLTIKIIFDRQDIKNQESLLSYTVTYNGFATE</sequence>
<dbReference type="Pfam" id="PF04200">
    <property type="entry name" value="Lipoprotein_17"/>
    <property type="match status" value="4"/>
</dbReference>
<name>A0A084U3M0_MALIO</name>
<gene>
    <name evidence="2" type="ORF">P271_398</name>
</gene>
<evidence type="ECO:0000259" key="1">
    <source>
        <dbReference type="Pfam" id="PF04200"/>
    </source>
</evidence>
<dbReference type="AlphaFoldDB" id="A0A084U3M0"/>
<dbReference type="EMBL" id="AWQU01000078">
    <property type="protein sequence ID" value="KFB07556.1"/>
    <property type="molecule type" value="Genomic_DNA"/>
</dbReference>
<dbReference type="InterPro" id="IPR007326">
    <property type="entry name" value="Lipoprotein-assoc_dom"/>
</dbReference>
<evidence type="ECO:0000313" key="3">
    <source>
        <dbReference type="Proteomes" id="UP000028523"/>
    </source>
</evidence>
<dbReference type="RefSeq" id="WP_036451969.1">
    <property type="nucleotide sequence ID" value="NZ_AWQU01000078.1"/>
</dbReference>
<keyword evidence="3" id="KW-1185">Reference proteome</keyword>
<accession>A0A084U3M0</accession>
<feature type="domain" description="Lipoprotein-associated type-17" evidence="1">
    <location>
        <begin position="629"/>
        <end position="721"/>
    </location>
</feature>
<feature type="domain" description="Lipoprotein-associated type-17" evidence="1">
    <location>
        <begin position="842"/>
        <end position="923"/>
    </location>
</feature>
<evidence type="ECO:0000313" key="2">
    <source>
        <dbReference type="EMBL" id="KFB07556.1"/>
    </source>
</evidence>
<feature type="domain" description="Lipoprotein-associated type-17" evidence="1">
    <location>
        <begin position="746"/>
        <end position="826"/>
    </location>
</feature>
<reference evidence="2 3" key="1">
    <citation type="journal article" date="2014" name="PLoS ONE">
        <title>Reduction of Hydrogen Peroxide Accumulation and Toxicity by a Catalase from Mycoplasma iowae.</title>
        <authorList>
            <person name="Pritchard R.E."/>
            <person name="Prassinos A.J."/>
            <person name="Osborne J.D."/>
            <person name="Raviv Z."/>
            <person name="Balish M.F."/>
        </authorList>
    </citation>
    <scope>NUCLEOTIDE SEQUENCE [LARGE SCALE GENOMIC DNA]</scope>
    <source>
        <strain evidence="2 3">DK-CPA</strain>
    </source>
</reference>
<comment type="caution">
    <text evidence="2">The sequence shown here is derived from an EMBL/GenBank/DDBJ whole genome shotgun (WGS) entry which is preliminary data.</text>
</comment>
<dbReference type="Proteomes" id="UP000028523">
    <property type="component" value="Unassembled WGS sequence"/>
</dbReference>
<protein>
    <recommendedName>
        <fullName evidence="1">Lipoprotein-associated type-17 domain-containing protein</fullName>
    </recommendedName>
</protein>
<feature type="domain" description="Lipoprotein-associated type-17" evidence="1">
    <location>
        <begin position="1067"/>
        <end position="1160"/>
    </location>
</feature>
<proteinExistence type="predicted"/>
<organism evidence="2 3">
    <name type="scientific">Malacoplasma iowae DK-CPA</name>
    <dbReference type="NCBI Taxonomy" id="1394179"/>
    <lineage>
        <taxon>Bacteria</taxon>
        <taxon>Bacillati</taxon>
        <taxon>Mycoplasmatota</taxon>
        <taxon>Mycoplasmoidales</taxon>
        <taxon>Mycoplasmoidaceae</taxon>
        <taxon>Malacoplasma</taxon>
    </lineage>
</organism>